<evidence type="ECO:0000259" key="4">
    <source>
        <dbReference type="PROSITE" id="PS51077"/>
    </source>
</evidence>
<dbReference type="InterPro" id="IPR036388">
    <property type="entry name" value="WH-like_DNA-bd_sf"/>
</dbReference>
<dbReference type="InterPro" id="IPR014757">
    <property type="entry name" value="Tscrpt_reg_IclR_C"/>
</dbReference>
<dbReference type="Proteomes" id="UP000414233">
    <property type="component" value="Unassembled WGS sequence"/>
</dbReference>
<dbReference type="GO" id="GO:0003700">
    <property type="term" value="F:DNA-binding transcription factor activity"/>
    <property type="evidence" value="ECO:0007669"/>
    <property type="project" value="TreeGrafter"/>
</dbReference>
<evidence type="ECO:0000313" key="7">
    <source>
        <dbReference type="Proteomes" id="UP000414233"/>
    </source>
</evidence>
<evidence type="ECO:0000259" key="5">
    <source>
        <dbReference type="PROSITE" id="PS51078"/>
    </source>
</evidence>
<dbReference type="GO" id="GO:0003677">
    <property type="term" value="F:DNA binding"/>
    <property type="evidence" value="ECO:0007669"/>
    <property type="project" value="UniProtKB-KW"/>
</dbReference>
<keyword evidence="1" id="KW-0805">Transcription regulation</keyword>
<keyword evidence="7" id="KW-1185">Reference proteome</keyword>
<dbReference type="SMART" id="SM00346">
    <property type="entry name" value="HTH_ICLR"/>
    <property type="match status" value="1"/>
</dbReference>
<dbReference type="PANTHER" id="PTHR30136:SF33">
    <property type="entry name" value="TRANSCRIPTIONAL REGULATORY PROTEIN"/>
    <property type="match status" value="1"/>
</dbReference>
<sequence length="273" mass="29517">MSVSKPLLPAAGEAFAHGVPPSHDERKFVTALARGLELLRAFRPDDAMLGNRDLAARTGLPKATISRLAYTLTELGYLRYDAELGKYALDAGVLALGYAFLSGADMLTIARPHMRALAREMGCSISLGCREGLDMMYLETMRSDAALTLGLTSGSRLSMLTSSMGRVYLAVLTPPEREATLAALRAQHAGDWPALAAGVEKGIETYRREGCCYSFREWHEGVNAVAVPLRDVRQNRWLAISCSGPASSVSETKFREEIAPRLKALAARLSGQG</sequence>
<dbReference type="SUPFAM" id="SSF55781">
    <property type="entry name" value="GAF domain-like"/>
    <property type="match status" value="1"/>
</dbReference>
<accession>A0A5E4UP35</accession>
<reference evidence="6 7" key="1">
    <citation type="submission" date="2019-08" db="EMBL/GenBank/DDBJ databases">
        <authorList>
            <person name="Peeters C."/>
        </authorList>
    </citation>
    <scope>NUCLEOTIDE SEQUENCE [LARGE SCALE GENOMIC DNA]</scope>
    <source>
        <strain evidence="6 7">LMG 30175</strain>
    </source>
</reference>
<dbReference type="EMBL" id="CABPRZ010000007">
    <property type="protein sequence ID" value="VVE01294.1"/>
    <property type="molecule type" value="Genomic_DNA"/>
</dbReference>
<dbReference type="PROSITE" id="PS51078">
    <property type="entry name" value="ICLR_ED"/>
    <property type="match status" value="1"/>
</dbReference>
<keyword evidence="3" id="KW-0804">Transcription</keyword>
<dbReference type="Pfam" id="PF01614">
    <property type="entry name" value="IclR_C"/>
    <property type="match status" value="1"/>
</dbReference>
<dbReference type="InterPro" id="IPR029016">
    <property type="entry name" value="GAF-like_dom_sf"/>
</dbReference>
<name>A0A5E4UP35_9BURK</name>
<dbReference type="Gene3D" id="1.10.10.10">
    <property type="entry name" value="Winged helix-like DNA-binding domain superfamily/Winged helix DNA-binding domain"/>
    <property type="match status" value="1"/>
</dbReference>
<evidence type="ECO:0000256" key="3">
    <source>
        <dbReference type="ARBA" id="ARBA00023163"/>
    </source>
</evidence>
<dbReference type="SUPFAM" id="SSF46785">
    <property type="entry name" value="Winged helix' DNA-binding domain"/>
    <property type="match status" value="1"/>
</dbReference>
<feature type="domain" description="HTH iclR-type" evidence="4">
    <location>
        <begin position="29"/>
        <end position="91"/>
    </location>
</feature>
<dbReference type="PROSITE" id="PS51077">
    <property type="entry name" value="HTH_ICLR"/>
    <property type="match status" value="1"/>
</dbReference>
<dbReference type="PANTHER" id="PTHR30136">
    <property type="entry name" value="HELIX-TURN-HELIX TRANSCRIPTIONAL REGULATOR, ICLR FAMILY"/>
    <property type="match status" value="1"/>
</dbReference>
<proteinExistence type="predicted"/>
<dbReference type="GO" id="GO:0045892">
    <property type="term" value="P:negative regulation of DNA-templated transcription"/>
    <property type="evidence" value="ECO:0007669"/>
    <property type="project" value="TreeGrafter"/>
</dbReference>
<keyword evidence="2" id="KW-0238">DNA-binding</keyword>
<dbReference type="RefSeq" id="WP_150696974.1">
    <property type="nucleotide sequence ID" value="NZ_CABPRZ010000007.1"/>
</dbReference>
<dbReference type="Gene3D" id="3.30.450.40">
    <property type="match status" value="1"/>
</dbReference>
<dbReference type="OrthoDB" id="5401369at2"/>
<evidence type="ECO:0000256" key="1">
    <source>
        <dbReference type="ARBA" id="ARBA00023015"/>
    </source>
</evidence>
<evidence type="ECO:0000256" key="2">
    <source>
        <dbReference type="ARBA" id="ARBA00023125"/>
    </source>
</evidence>
<organism evidence="6 7">
    <name type="scientific">Pandoraea terrae</name>
    <dbReference type="NCBI Taxonomy" id="1537710"/>
    <lineage>
        <taxon>Bacteria</taxon>
        <taxon>Pseudomonadati</taxon>
        <taxon>Pseudomonadota</taxon>
        <taxon>Betaproteobacteria</taxon>
        <taxon>Burkholderiales</taxon>
        <taxon>Burkholderiaceae</taxon>
        <taxon>Pandoraea</taxon>
    </lineage>
</organism>
<gene>
    <name evidence="6" type="primary">tsaQ1</name>
    <name evidence="6" type="ORF">PTE30175_02073</name>
</gene>
<dbReference type="AlphaFoldDB" id="A0A5E4UP35"/>
<evidence type="ECO:0000313" key="6">
    <source>
        <dbReference type="EMBL" id="VVE01294.1"/>
    </source>
</evidence>
<dbReference type="InterPro" id="IPR050707">
    <property type="entry name" value="HTH_MetabolicPath_Reg"/>
</dbReference>
<dbReference type="Pfam" id="PF09339">
    <property type="entry name" value="HTH_IclR"/>
    <property type="match status" value="1"/>
</dbReference>
<dbReference type="InterPro" id="IPR005471">
    <property type="entry name" value="Tscrpt_reg_IclR_N"/>
</dbReference>
<feature type="domain" description="IclR-ED" evidence="5">
    <location>
        <begin position="92"/>
        <end position="273"/>
    </location>
</feature>
<dbReference type="InterPro" id="IPR036390">
    <property type="entry name" value="WH_DNA-bd_sf"/>
</dbReference>
<protein>
    <submittedName>
        <fullName evidence="6">HTH-type transcriptional regulator TsaQ1/TsaQ2</fullName>
    </submittedName>
</protein>